<gene>
    <name evidence="2" type="ORF">GCM10009547_45020</name>
</gene>
<dbReference type="EMBL" id="BAAAHE010000049">
    <property type="protein sequence ID" value="GAA0635831.1"/>
    <property type="molecule type" value="Genomic_DNA"/>
</dbReference>
<dbReference type="Proteomes" id="UP001500957">
    <property type="component" value="Unassembled WGS sequence"/>
</dbReference>
<keyword evidence="3" id="KW-1185">Reference proteome</keyword>
<feature type="region of interest" description="Disordered" evidence="1">
    <location>
        <begin position="94"/>
        <end position="116"/>
    </location>
</feature>
<name>A0ABP3SEU7_9ACTN</name>
<protein>
    <submittedName>
        <fullName evidence="2">Uncharacterized protein</fullName>
    </submittedName>
</protein>
<organism evidence="2 3">
    <name type="scientific">Sporichthya brevicatena</name>
    <dbReference type="NCBI Taxonomy" id="171442"/>
    <lineage>
        <taxon>Bacteria</taxon>
        <taxon>Bacillati</taxon>
        <taxon>Actinomycetota</taxon>
        <taxon>Actinomycetes</taxon>
        <taxon>Sporichthyales</taxon>
        <taxon>Sporichthyaceae</taxon>
        <taxon>Sporichthya</taxon>
    </lineage>
</organism>
<sequence length="200" mass="21225">MVVAGLAVLALAGCDGASTTLGAASQELLHERVAQVRAAADSSDRDAAIAAVESFRAEVERLLDAGELTDSEAAGLLAHADAIATKVMADVVLPTPEPTPTATPEPTPEPAPVAAPVTPALSPEQILQGETGARFSEMLRERLAEYIEKRLAEREAQEKAEREKAEAERKQAEKQKAEKQKAEKKKDRNRDKRSGGSGAH</sequence>
<comment type="caution">
    <text evidence="2">The sequence shown here is derived from an EMBL/GenBank/DDBJ whole genome shotgun (WGS) entry which is preliminary data.</text>
</comment>
<feature type="compositionally biased region" description="Pro residues" evidence="1">
    <location>
        <begin position="95"/>
        <end position="113"/>
    </location>
</feature>
<feature type="region of interest" description="Disordered" evidence="1">
    <location>
        <begin position="154"/>
        <end position="200"/>
    </location>
</feature>
<evidence type="ECO:0000313" key="2">
    <source>
        <dbReference type="EMBL" id="GAA0635831.1"/>
    </source>
</evidence>
<feature type="compositionally biased region" description="Basic and acidic residues" evidence="1">
    <location>
        <begin position="154"/>
        <end position="194"/>
    </location>
</feature>
<accession>A0ABP3SEU7</accession>
<reference evidence="3" key="1">
    <citation type="journal article" date="2019" name="Int. J. Syst. Evol. Microbiol.">
        <title>The Global Catalogue of Microorganisms (GCM) 10K type strain sequencing project: providing services to taxonomists for standard genome sequencing and annotation.</title>
        <authorList>
            <consortium name="The Broad Institute Genomics Platform"/>
            <consortium name="The Broad Institute Genome Sequencing Center for Infectious Disease"/>
            <person name="Wu L."/>
            <person name="Ma J."/>
        </authorList>
    </citation>
    <scope>NUCLEOTIDE SEQUENCE [LARGE SCALE GENOMIC DNA]</scope>
    <source>
        <strain evidence="3">JCM 10671</strain>
    </source>
</reference>
<evidence type="ECO:0000313" key="3">
    <source>
        <dbReference type="Proteomes" id="UP001500957"/>
    </source>
</evidence>
<proteinExistence type="predicted"/>
<evidence type="ECO:0000256" key="1">
    <source>
        <dbReference type="SAM" id="MobiDB-lite"/>
    </source>
</evidence>
<dbReference type="RefSeq" id="WP_344609054.1">
    <property type="nucleotide sequence ID" value="NZ_BAAAHE010000049.1"/>
</dbReference>